<accession>A0AAD6M4C0</accession>
<dbReference type="GO" id="GO:0007165">
    <property type="term" value="P:signal transduction"/>
    <property type="evidence" value="ECO:0007669"/>
    <property type="project" value="InterPro"/>
</dbReference>
<feature type="domain" description="TIR" evidence="4">
    <location>
        <begin position="71"/>
        <end position="242"/>
    </location>
</feature>
<evidence type="ECO:0000256" key="2">
    <source>
        <dbReference type="ARBA" id="ARBA00022737"/>
    </source>
</evidence>
<proteinExistence type="predicted"/>
<evidence type="ECO:0000259" key="4">
    <source>
        <dbReference type="PROSITE" id="PS50104"/>
    </source>
</evidence>
<dbReference type="PANTHER" id="PTHR11017:SF305">
    <property type="entry name" value="TMV RESISTANCE PROTEIN N-LIKE"/>
    <property type="match status" value="1"/>
</dbReference>
<dbReference type="SUPFAM" id="SSF52540">
    <property type="entry name" value="P-loop containing nucleoside triphosphate hydrolases"/>
    <property type="match status" value="1"/>
</dbReference>
<comment type="caution">
    <text evidence="5">The sequence shown here is derived from an EMBL/GenBank/DDBJ whole genome shotgun (WGS) entry which is preliminary data.</text>
</comment>
<dbReference type="InterPro" id="IPR000157">
    <property type="entry name" value="TIR_dom"/>
</dbReference>
<dbReference type="Gene3D" id="3.80.10.10">
    <property type="entry name" value="Ribonuclease Inhibitor"/>
    <property type="match status" value="2"/>
</dbReference>
<dbReference type="InterPro" id="IPR044974">
    <property type="entry name" value="Disease_R_plants"/>
</dbReference>
<dbReference type="SUPFAM" id="SSF52058">
    <property type="entry name" value="L domain-like"/>
    <property type="match status" value="1"/>
</dbReference>
<dbReference type="Proteomes" id="UP001164929">
    <property type="component" value="Chromosome 11"/>
</dbReference>
<dbReference type="InterPro" id="IPR042197">
    <property type="entry name" value="Apaf_helical"/>
</dbReference>
<keyword evidence="6" id="KW-1185">Reference proteome</keyword>
<dbReference type="InterPro" id="IPR027417">
    <property type="entry name" value="P-loop_NTPase"/>
</dbReference>
<evidence type="ECO:0000256" key="3">
    <source>
        <dbReference type="ARBA" id="ARBA00023027"/>
    </source>
</evidence>
<dbReference type="GO" id="GO:0006952">
    <property type="term" value="P:defense response"/>
    <property type="evidence" value="ECO:0007669"/>
    <property type="project" value="InterPro"/>
</dbReference>
<evidence type="ECO:0000313" key="6">
    <source>
        <dbReference type="Proteomes" id="UP001164929"/>
    </source>
</evidence>
<dbReference type="SUPFAM" id="SSF52200">
    <property type="entry name" value="Toll/Interleukin receptor TIR domain"/>
    <property type="match status" value="1"/>
</dbReference>
<dbReference type="InterPro" id="IPR002182">
    <property type="entry name" value="NB-ARC"/>
</dbReference>
<dbReference type="FunFam" id="3.40.50.10140:FF:000007">
    <property type="entry name" value="Disease resistance protein (TIR-NBS-LRR class)"/>
    <property type="match status" value="1"/>
</dbReference>
<evidence type="ECO:0000313" key="5">
    <source>
        <dbReference type="EMBL" id="KAJ6978686.1"/>
    </source>
</evidence>
<name>A0AAD6M4C0_9ROSI</name>
<dbReference type="SMART" id="SM00255">
    <property type="entry name" value="TIR"/>
    <property type="match status" value="1"/>
</dbReference>
<keyword evidence="2" id="KW-0677">Repeat</keyword>
<protein>
    <recommendedName>
        <fullName evidence="4">TIR domain-containing protein</fullName>
    </recommendedName>
</protein>
<keyword evidence="3" id="KW-0520">NAD</keyword>
<dbReference type="Gene3D" id="3.40.50.10140">
    <property type="entry name" value="Toll/interleukin-1 receptor homology (TIR) domain"/>
    <property type="match status" value="1"/>
</dbReference>
<dbReference type="Pfam" id="PF00931">
    <property type="entry name" value="NB-ARC"/>
    <property type="match status" value="1"/>
</dbReference>
<reference evidence="5" key="1">
    <citation type="journal article" date="2023" name="Mol. Ecol. Resour.">
        <title>Chromosome-level genome assembly of a triploid poplar Populus alba 'Berolinensis'.</title>
        <authorList>
            <person name="Chen S."/>
            <person name="Yu Y."/>
            <person name="Wang X."/>
            <person name="Wang S."/>
            <person name="Zhang T."/>
            <person name="Zhou Y."/>
            <person name="He R."/>
            <person name="Meng N."/>
            <person name="Wang Y."/>
            <person name="Liu W."/>
            <person name="Liu Z."/>
            <person name="Liu J."/>
            <person name="Guo Q."/>
            <person name="Huang H."/>
            <person name="Sederoff R.R."/>
            <person name="Wang G."/>
            <person name="Qu G."/>
            <person name="Chen S."/>
        </authorList>
    </citation>
    <scope>NUCLEOTIDE SEQUENCE</scope>
    <source>
        <strain evidence="5">SC-2020</strain>
    </source>
</reference>
<dbReference type="Gene3D" id="1.10.8.430">
    <property type="entry name" value="Helical domain of apoptotic protease-activating factors"/>
    <property type="match status" value="1"/>
</dbReference>
<dbReference type="EMBL" id="JAQIZT010000011">
    <property type="protein sequence ID" value="KAJ6978686.1"/>
    <property type="molecule type" value="Genomic_DNA"/>
</dbReference>
<dbReference type="GO" id="GO:0000398">
    <property type="term" value="P:mRNA splicing, via spliceosome"/>
    <property type="evidence" value="ECO:0007669"/>
    <property type="project" value="InterPro"/>
</dbReference>
<dbReference type="InterPro" id="IPR058192">
    <property type="entry name" value="WHD_ROQ1-like"/>
</dbReference>
<dbReference type="PRINTS" id="PR00364">
    <property type="entry name" value="DISEASERSIST"/>
</dbReference>
<sequence>MAAGKYQESYSSRLGGAKHEIGAMMLKQRNGKTLGEDISKQPGIAIGRLCEKCDGKCVICDSYVHPCTLVRVCDECNHGSLQEDTRKNFTDHLYTALVQAGIHTFRDDNEIRRGENIDFELQKAIQQSKISIIVFSKDYASSIWCLDELVMIMERKRNADCIVLPVFYDVDPSQVGRQTGSFSAAFVEHEKSFNKEMERVNGWRIALKEVADLAGMVLGDGYEAPFVQSIVEKVLKNLDQKMFHVPPHFIGRDPLVQDINSWLQDGSHGAAIALLYGIGGVGKTTIAKSVFNQNLYKFEGKSFLSNFRSKDIVCLQRQLLFDILNKTVEINDSDEGILKIKDALCCRRTIIVLDDVDKRDQFNKIIGMQTWLCKGSKIIVTTRNKGLFSANDIEGVRCKVEPLDDEKSLELFSWNAFGQADPVDGFIEDSWRIVHHCNGLPLALGVIGSSLSGKGREIWESALQQMEVIPNFEVHKVLRISYDFLDGDYLKNLFLDIACFINGMDVDDAVRILDGLDKGARFGIDNLIDRCLVEINNDQRLWRHKDAFTVLKGTTDAEKLRGLTLDMHALMKDNNAEVVCIDSMVRCKRRRLNFFQQWLSDFSDGGKLQTGQTSLFPILSTDAFRKMPDVKFLQLNYTNFHGSFEHFPKNLIWLCWHGLSWSSIPNHICLEKLVVLDLSRSCLVDAWKAKPFLPKLKILDLRHSRDLIRTPDFSGLPALEKLILEDCISLVQIHKSIGDLQRLLILNLRNCTSLLELPEEMSRLNSLQELVLDGCSNLNSLNMELEHHQGRKLLQSDGIVAITSFISSLPLKLFFPSRFSTRKMLRFTSFSLPRFLESLDLSGTPIRFLPESIKDLGLLRHLYLRNCKMLQLLRFPSQLDSLDVSFCYILQRIANPDPLVKFQDRIKLELIQKFDSHVFRIMETVSAQIQTSRFQITFIDGIFNVVVSVFDEDEMLRGFYKEEEEDKWLIQNEFVDNFSFKISSSPPAHPICGFNLFISCTSAYRGFSNVYIEIRNNTSGQSLRGQVHVLNLRFEDEVRAIQSLSHWKLGGDDPKFDSGDDVTISMVVTSAIQIRTVGVQRLHEEEGKDDDDIQSKDEVINAHNSSDDDDDAAHVTKVEIASRIFRNYYCAFHGKYSARNSTYWNFAKKGIISTVK</sequence>
<keyword evidence="1" id="KW-0433">Leucine-rich repeat</keyword>
<dbReference type="Gene3D" id="3.40.50.300">
    <property type="entry name" value="P-loop containing nucleotide triphosphate hydrolases"/>
    <property type="match status" value="1"/>
</dbReference>
<dbReference type="AlphaFoldDB" id="A0AAD6M4C0"/>
<dbReference type="GO" id="GO:0043531">
    <property type="term" value="F:ADP binding"/>
    <property type="evidence" value="ECO:0007669"/>
    <property type="project" value="InterPro"/>
</dbReference>
<dbReference type="PROSITE" id="PS50104">
    <property type="entry name" value="TIR"/>
    <property type="match status" value="1"/>
</dbReference>
<dbReference type="Pfam" id="PF23282">
    <property type="entry name" value="WHD_ROQ1"/>
    <property type="match status" value="1"/>
</dbReference>
<dbReference type="InterPro" id="IPR032675">
    <property type="entry name" value="LRR_dom_sf"/>
</dbReference>
<dbReference type="Pfam" id="PF01582">
    <property type="entry name" value="TIR"/>
    <property type="match status" value="1"/>
</dbReference>
<dbReference type="InterPro" id="IPR035897">
    <property type="entry name" value="Toll_tir_struct_dom_sf"/>
</dbReference>
<gene>
    <name evidence="5" type="ORF">NC653_026975</name>
</gene>
<evidence type="ECO:0000256" key="1">
    <source>
        <dbReference type="ARBA" id="ARBA00022614"/>
    </source>
</evidence>
<organism evidence="5 6">
    <name type="scientific">Populus alba x Populus x berolinensis</name>
    <dbReference type="NCBI Taxonomy" id="444605"/>
    <lineage>
        <taxon>Eukaryota</taxon>
        <taxon>Viridiplantae</taxon>
        <taxon>Streptophyta</taxon>
        <taxon>Embryophyta</taxon>
        <taxon>Tracheophyta</taxon>
        <taxon>Spermatophyta</taxon>
        <taxon>Magnoliopsida</taxon>
        <taxon>eudicotyledons</taxon>
        <taxon>Gunneridae</taxon>
        <taxon>Pentapetalae</taxon>
        <taxon>rosids</taxon>
        <taxon>fabids</taxon>
        <taxon>Malpighiales</taxon>
        <taxon>Salicaceae</taxon>
        <taxon>Saliceae</taxon>
        <taxon>Populus</taxon>
    </lineage>
</organism>
<dbReference type="PANTHER" id="PTHR11017">
    <property type="entry name" value="LEUCINE-RICH REPEAT-CONTAINING PROTEIN"/>
    <property type="match status" value="1"/>
</dbReference>